<evidence type="ECO:0000313" key="3">
    <source>
        <dbReference type="EMBL" id="MDI6449003.1"/>
    </source>
</evidence>
<dbReference type="SUPFAM" id="SSF51126">
    <property type="entry name" value="Pectin lyase-like"/>
    <property type="match status" value="1"/>
</dbReference>
<proteinExistence type="predicted"/>
<organism evidence="3 4">
    <name type="scientific">Anaerobaca lacustris</name>
    <dbReference type="NCBI Taxonomy" id="3044600"/>
    <lineage>
        <taxon>Bacteria</taxon>
        <taxon>Pseudomonadati</taxon>
        <taxon>Planctomycetota</taxon>
        <taxon>Phycisphaerae</taxon>
        <taxon>Sedimentisphaerales</taxon>
        <taxon>Anaerobacaceae</taxon>
        <taxon>Anaerobaca</taxon>
    </lineage>
</organism>
<dbReference type="RefSeq" id="WP_349244412.1">
    <property type="nucleotide sequence ID" value="NZ_JASCXX010000008.1"/>
</dbReference>
<evidence type="ECO:0000313" key="4">
    <source>
        <dbReference type="Proteomes" id="UP001431776"/>
    </source>
</evidence>
<keyword evidence="4" id="KW-1185">Reference proteome</keyword>
<dbReference type="GO" id="GO:0016787">
    <property type="term" value="F:hydrolase activity"/>
    <property type="evidence" value="ECO:0007669"/>
    <property type="project" value="UniProtKB-KW"/>
</dbReference>
<dbReference type="Pfam" id="PF20434">
    <property type="entry name" value="BD-FAE"/>
    <property type="match status" value="1"/>
</dbReference>
<dbReference type="InterPro" id="IPR029058">
    <property type="entry name" value="AB_hydrolase_fold"/>
</dbReference>
<evidence type="ECO:0000256" key="1">
    <source>
        <dbReference type="ARBA" id="ARBA00022801"/>
    </source>
</evidence>
<dbReference type="AlphaFoldDB" id="A0AAW6TTQ7"/>
<name>A0AAW6TTQ7_9BACT</name>
<comment type="caution">
    <text evidence="3">The sequence shown here is derived from an EMBL/GenBank/DDBJ whole genome shotgun (WGS) entry which is preliminary data.</text>
</comment>
<dbReference type="SUPFAM" id="SSF53474">
    <property type="entry name" value="alpha/beta-Hydrolases"/>
    <property type="match status" value="1"/>
</dbReference>
<dbReference type="InterPro" id="IPR011050">
    <property type="entry name" value="Pectin_lyase_fold/virulence"/>
</dbReference>
<gene>
    <name evidence="3" type="ORF">QJ522_08110</name>
</gene>
<protein>
    <submittedName>
        <fullName evidence="3">Alpha/beta hydrolase fold domain-containing protein</fullName>
    </submittedName>
</protein>
<dbReference type="Gene3D" id="2.160.20.10">
    <property type="entry name" value="Single-stranded right-handed beta-helix, Pectin lyase-like"/>
    <property type="match status" value="2"/>
</dbReference>
<accession>A0AAW6TTQ7</accession>
<dbReference type="PANTHER" id="PTHR48081:SF9">
    <property type="entry name" value="CARBOXYLESTERASE"/>
    <property type="match status" value="1"/>
</dbReference>
<dbReference type="InterPro" id="IPR049492">
    <property type="entry name" value="BD-FAE-like_dom"/>
</dbReference>
<keyword evidence="1 3" id="KW-0378">Hydrolase</keyword>
<feature type="domain" description="BD-FAE-like" evidence="2">
    <location>
        <begin position="55"/>
        <end position="161"/>
    </location>
</feature>
<evidence type="ECO:0000259" key="2">
    <source>
        <dbReference type="Pfam" id="PF20434"/>
    </source>
</evidence>
<reference evidence="3" key="1">
    <citation type="submission" date="2023-05" db="EMBL/GenBank/DDBJ databases">
        <title>Anaerotaeda fermentans gen. nov., sp. nov., a novel anaerobic planctomycete of the new family within the order Sedimentisphaerales isolated from Taman Peninsula, Russia.</title>
        <authorList>
            <person name="Khomyakova M.A."/>
            <person name="Merkel A.Y."/>
            <person name="Slobodkin A.I."/>
        </authorList>
    </citation>
    <scope>NUCLEOTIDE SEQUENCE</scope>
    <source>
        <strain evidence="3">M17dextr</strain>
    </source>
</reference>
<dbReference type="Proteomes" id="UP001431776">
    <property type="component" value="Unassembled WGS sequence"/>
</dbReference>
<dbReference type="InterPro" id="IPR050300">
    <property type="entry name" value="GDXG_lipolytic_enzyme"/>
</dbReference>
<dbReference type="InterPro" id="IPR012334">
    <property type="entry name" value="Pectin_lyas_fold"/>
</dbReference>
<dbReference type="EMBL" id="JASCXX010000008">
    <property type="protein sequence ID" value="MDI6449003.1"/>
    <property type="molecule type" value="Genomic_DNA"/>
</dbReference>
<dbReference type="Gene3D" id="3.40.50.1820">
    <property type="entry name" value="alpha/beta hydrolase"/>
    <property type="match status" value="1"/>
</dbReference>
<sequence length="725" mass="79279">MTRLSMWAIVLAVLLGSIGHDGIAAAEADAVSIVTDIAYKSGDGLTAYEAERCKLDLYLPEGREDFATLLWFHGGGITEGSKVDRMTVGIAKWFARHGVAVALANYRLSPNATYPAYLDDAAAGFAWLHANIGARGGDAKQIFVSGHSAGGYLTAMIGLDGRYLGRYGLKPDAIAGLIPVSGQMITHSTVRAERGIERTRPVVDEAAPLYHVCADAPPTVCICGGEDLVARAEENRLFVAAMKAAGHEKVEYVEVEGRDHGTIVSRIPEPDDVVARAILAFIQMGRLPQTHYVDDAQGDDGQDGRSPQTAWRSLEKVNRASLKSGDTVLFKRGGRWRGQLIPQSGAAGLPVTYGAFGTGDRPSLLGSVARNATSDWRLLEDGIWATGDAQGALSVDVGNIIFDHGAAVGVKKWSRDALREPGDYSYEPDTKRVLLRSDGNPADCHRSIELALRKHIVDQSGKRYVTYEDLDLRYGAAHGIGGSGVQHIVVRRCDLSYIGGGHQHTTADGRPVRYGNGIEFWSSAGDCLVEDCRLWEIYDAALTNQGSGTNVQENITYRRNVIWNCEYSFEYWNRDESSRTHNILFEHNTCVDAGYGWGHGQRPDRNGRHVMFYDNSAATSDFVVRYNIFCNATDSGLRLHGRDWTAALTLDANCWYQRDGVLLLWGRTSVGADEFFDHQRARGFSARALVVEPEFVDAAGRDYRLTPDCPARRLENNGVPVGALH</sequence>
<dbReference type="PANTHER" id="PTHR48081">
    <property type="entry name" value="AB HYDROLASE SUPERFAMILY PROTEIN C4A8.06C"/>
    <property type="match status" value="1"/>
</dbReference>